<comment type="caution">
    <text evidence="1">The sequence shown here is derived from an EMBL/GenBank/DDBJ whole genome shotgun (WGS) entry which is preliminary data.</text>
</comment>
<sequence>MDMSLNDHAAFFGGDTASTAGSGLRPLSWHGLCARIAATQDLRRSMCAEGEDGLAEEGGSFHRLTAAFIASNVWGNPPHERVVNPKSSANGKAGLGTFAADMTVTRQGRAEARD</sequence>
<proteinExistence type="predicted"/>
<keyword evidence="2" id="KW-1185">Reference proteome</keyword>
<evidence type="ECO:0000313" key="2">
    <source>
        <dbReference type="Proteomes" id="UP000031338"/>
    </source>
</evidence>
<name>A0A0B8ZHM1_9SPHN</name>
<gene>
    <name evidence="1" type="ORF">NJ75_04193</name>
</gene>
<dbReference type="PATRIC" id="fig|48936.3.peg.4221"/>
<organism evidence="1 2">
    <name type="scientific">Novosphingobium subterraneum</name>
    <dbReference type="NCBI Taxonomy" id="48936"/>
    <lineage>
        <taxon>Bacteria</taxon>
        <taxon>Pseudomonadati</taxon>
        <taxon>Pseudomonadota</taxon>
        <taxon>Alphaproteobacteria</taxon>
        <taxon>Sphingomonadales</taxon>
        <taxon>Sphingomonadaceae</taxon>
        <taxon>Novosphingobium</taxon>
    </lineage>
</organism>
<dbReference type="EMBL" id="JRVC01000029">
    <property type="protein sequence ID" value="KHS42509.1"/>
    <property type="molecule type" value="Genomic_DNA"/>
</dbReference>
<dbReference type="AlphaFoldDB" id="A0A0B8ZHM1"/>
<dbReference type="STRING" id="48936.NJ75_04193"/>
<protein>
    <submittedName>
        <fullName evidence="1">Uncharacterized protein</fullName>
    </submittedName>
</protein>
<reference evidence="1 2" key="1">
    <citation type="submission" date="2014-10" db="EMBL/GenBank/DDBJ databases">
        <title>Draft genome sequence of Novosphingobium subterraneum DSM 12447.</title>
        <authorList>
            <person name="Gan H.M."/>
            <person name="Gan H.Y."/>
            <person name="Savka M.A."/>
        </authorList>
    </citation>
    <scope>NUCLEOTIDE SEQUENCE [LARGE SCALE GENOMIC DNA]</scope>
    <source>
        <strain evidence="1 2">DSM 12447</strain>
    </source>
</reference>
<accession>A0A0B8ZHM1</accession>
<dbReference type="Proteomes" id="UP000031338">
    <property type="component" value="Unassembled WGS sequence"/>
</dbReference>
<evidence type="ECO:0000313" key="1">
    <source>
        <dbReference type="EMBL" id="KHS42509.1"/>
    </source>
</evidence>